<dbReference type="EMBL" id="JBHFFA010000007">
    <property type="protein sequence ID" value="KAL2613408.1"/>
    <property type="molecule type" value="Genomic_DNA"/>
</dbReference>
<organism evidence="2 3">
    <name type="scientific">Riccia fluitans</name>
    <dbReference type="NCBI Taxonomy" id="41844"/>
    <lineage>
        <taxon>Eukaryota</taxon>
        <taxon>Viridiplantae</taxon>
        <taxon>Streptophyta</taxon>
        <taxon>Embryophyta</taxon>
        <taxon>Marchantiophyta</taxon>
        <taxon>Marchantiopsida</taxon>
        <taxon>Marchantiidae</taxon>
        <taxon>Marchantiales</taxon>
        <taxon>Ricciaceae</taxon>
        <taxon>Riccia</taxon>
    </lineage>
</organism>
<keyword evidence="3" id="KW-1185">Reference proteome</keyword>
<comment type="caution">
    <text evidence="2">The sequence shown here is derived from an EMBL/GenBank/DDBJ whole genome shotgun (WGS) entry which is preliminary data.</text>
</comment>
<feature type="compositionally biased region" description="Polar residues" evidence="1">
    <location>
        <begin position="102"/>
        <end position="119"/>
    </location>
</feature>
<feature type="compositionally biased region" description="Basic and acidic residues" evidence="1">
    <location>
        <begin position="45"/>
        <end position="56"/>
    </location>
</feature>
<protein>
    <submittedName>
        <fullName evidence="2">Uncharacterized protein</fullName>
    </submittedName>
</protein>
<feature type="region of interest" description="Disordered" evidence="1">
    <location>
        <begin position="98"/>
        <end position="176"/>
    </location>
</feature>
<feature type="compositionally biased region" description="Basic and acidic residues" evidence="1">
    <location>
        <begin position="1"/>
        <end position="28"/>
    </location>
</feature>
<feature type="compositionally biased region" description="Basic and acidic residues" evidence="1">
    <location>
        <begin position="142"/>
        <end position="151"/>
    </location>
</feature>
<proteinExistence type="predicted"/>
<feature type="compositionally biased region" description="Basic and acidic residues" evidence="1">
    <location>
        <begin position="66"/>
        <end position="78"/>
    </location>
</feature>
<evidence type="ECO:0000256" key="1">
    <source>
        <dbReference type="SAM" id="MobiDB-lite"/>
    </source>
</evidence>
<gene>
    <name evidence="2" type="ORF">R1flu_025100</name>
</gene>
<sequence>MQTDEKHNDENEERSKDVGAGRASDTHGKTFTRAMRTVGTTDVDADAREHSIRQNTREALNSAKGTKNDKLVESRRTPDYITNEDEWEPPANIVITRGELNTWRSGNGRTGSGQDSSVQRKPGKDVGAWRQKVTKTFGVEASETRLRRNTDNEQTTRNSQSEPKWQNGTPARMSHK</sequence>
<feature type="compositionally biased region" description="Polar residues" evidence="1">
    <location>
        <begin position="152"/>
        <end position="169"/>
    </location>
</feature>
<feature type="region of interest" description="Disordered" evidence="1">
    <location>
        <begin position="1"/>
        <end position="85"/>
    </location>
</feature>
<evidence type="ECO:0000313" key="3">
    <source>
        <dbReference type="Proteomes" id="UP001605036"/>
    </source>
</evidence>
<dbReference type="Proteomes" id="UP001605036">
    <property type="component" value="Unassembled WGS sequence"/>
</dbReference>
<name>A0ABD1Y0X4_9MARC</name>
<dbReference type="AlphaFoldDB" id="A0ABD1Y0X4"/>
<reference evidence="2 3" key="1">
    <citation type="submission" date="2024-09" db="EMBL/GenBank/DDBJ databases">
        <title>Chromosome-scale assembly of Riccia fluitans.</title>
        <authorList>
            <person name="Paukszto L."/>
            <person name="Sawicki J."/>
            <person name="Karawczyk K."/>
            <person name="Piernik-Szablinska J."/>
            <person name="Szczecinska M."/>
            <person name="Mazdziarz M."/>
        </authorList>
    </citation>
    <scope>NUCLEOTIDE SEQUENCE [LARGE SCALE GENOMIC DNA]</scope>
    <source>
        <strain evidence="2">Rf_01</strain>
        <tissue evidence="2">Aerial parts of the thallus</tissue>
    </source>
</reference>
<accession>A0ABD1Y0X4</accession>
<evidence type="ECO:0000313" key="2">
    <source>
        <dbReference type="EMBL" id="KAL2613408.1"/>
    </source>
</evidence>